<keyword evidence="10" id="KW-1185">Reference proteome</keyword>
<evidence type="ECO:0000313" key="10">
    <source>
        <dbReference type="Proteomes" id="UP000001542"/>
    </source>
</evidence>
<proteinExistence type="inferred from homology"/>
<dbReference type="GO" id="GO:0008233">
    <property type="term" value="F:peptidase activity"/>
    <property type="evidence" value="ECO:0000318"/>
    <property type="project" value="GO_Central"/>
</dbReference>
<dbReference type="GO" id="GO:0005737">
    <property type="term" value="C:cytoplasm"/>
    <property type="evidence" value="ECO:0000318"/>
    <property type="project" value="GO_Central"/>
</dbReference>
<keyword evidence="4" id="KW-0479">Metal-binding</keyword>
<dbReference type="Proteomes" id="UP000001542">
    <property type="component" value="Unassembled WGS sequence"/>
</dbReference>
<evidence type="ECO:0000256" key="2">
    <source>
        <dbReference type="ARBA" id="ARBA00005860"/>
    </source>
</evidence>
<dbReference type="GO" id="GO:0004222">
    <property type="term" value="F:metalloendopeptidase activity"/>
    <property type="evidence" value="ECO:0007669"/>
    <property type="project" value="InterPro"/>
</dbReference>
<comment type="similarity">
    <text evidence="2">Belongs to the peptidase M8 family.</text>
</comment>
<dbReference type="RefSeq" id="XP_001315822.1">
    <property type="nucleotide sequence ID" value="XM_001315787.1"/>
</dbReference>
<dbReference type="VEuPathDB" id="TrichDB:TVAG_342010"/>
<dbReference type="InterPro" id="IPR001577">
    <property type="entry name" value="Peptidase_M8"/>
</dbReference>
<dbReference type="PANTHER" id="PTHR10942">
    <property type="entry name" value="LEISHMANOLYSIN-LIKE PEPTIDASE"/>
    <property type="match status" value="1"/>
</dbReference>
<keyword evidence="6" id="KW-0862">Zinc</keyword>
<evidence type="ECO:0000313" key="9">
    <source>
        <dbReference type="EMBL" id="EAY03599.1"/>
    </source>
</evidence>
<evidence type="ECO:0000256" key="8">
    <source>
        <dbReference type="SAM" id="MobiDB-lite"/>
    </source>
</evidence>
<dbReference type="PANTHER" id="PTHR10942:SF0">
    <property type="entry name" value="LEISHMANOLYSIN-LIKE PEPTIDASE"/>
    <property type="match status" value="1"/>
</dbReference>
<accession>A2EUS1</accession>
<dbReference type="GO" id="GO:0006508">
    <property type="term" value="P:proteolysis"/>
    <property type="evidence" value="ECO:0007669"/>
    <property type="project" value="UniProtKB-KW"/>
</dbReference>
<reference evidence="9" key="2">
    <citation type="journal article" date="2007" name="Science">
        <title>Draft genome sequence of the sexually transmitted pathogen Trichomonas vaginalis.</title>
        <authorList>
            <person name="Carlton J.M."/>
            <person name="Hirt R.P."/>
            <person name="Silva J.C."/>
            <person name="Delcher A.L."/>
            <person name="Schatz M."/>
            <person name="Zhao Q."/>
            <person name="Wortman J.R."/>
            <person name="Bidwell S.L."/>
            <person name="Alsmark U.C.M."/>
            <person name="Besteiro S."/>
            <person name="Sicheritz-Ponten T."/>
            <person name="Noel C.J."/>
            <person name="Dacks J.B."/>
            <person name="Foster P.G."/>
            <person name="Simillion C."/>
            <person name="Van de Peer Y."/>
            <person name="Miranda-Saavedra D."/>
            <person name="Barton G.J."/>
            <person name="Westrop G.D."/>
            <person name="Mueller S."/>
            <person name="Dessi D."/>
            <person name="Fiori P.L."/>
            <person name="Ren Q."/>
            <person name="Paulsen I."/>
            <person name="Zhang H."/>
            <person name="Bastida-Corcuera F.D."/>
            <person name="Simoes-Barbosa A."/>
            <person name="Brown M.T."/>
            <person name="Hayes R.D."/>
            <person name="Mukherjee M."/>
            <person name="Okumura C.Y."/>
            <person name="Schneider R."/>
            <person name="Smith A.J."/>
            <person name="Vanacova S."/>
            <person name="Villalvazo M."/>
            <person name="Haas B.J."/>
            <person name="Pertea M."/>
            <person name="Feldblyum T.V."/>
            <person name="Utterback T.R."/>
            <person name="Shu C.L."/>
            <person name="Osoegawa K."/>
            <person name="de Jong P.J."/>
            <person name="Hrdy I."/>
            <person name="Horvathova L."/>
            <person name="Zubacova Z."/>
            <person name="Dolezal P."/>
            <person name="Malik S.B."/>
            <person name="Logsdon J.M. Jr."/>
            <person name="Henze K."/>
            <person name="Gupta A."/>
            <person name="Wang C.C."/>
            <person name="Dunne R.L."/>
            <person name="Upcroft J.A."/>
            <person name="Upcroft P."/>
            <person name="White O."/>
            <person name="Salzberg S.L."/>
            <person name="Tang P."/>
            <person name="Chiu C.-H."/>
            <person name="Lee Y.-S."/>
            <person name="Embley T.M."/>
            <person name="Coombs G.H."/>
            <person name="Mottram J.C."/>
            <person name="Tachezy J."/>
            <person name="Fraser-Liggett C.M."/>
            <person name="Johnson P.J."/>
        </authorList>
    </citation>
    <scope>NUCLEOTIDE SEQUENCE [LARGE SCALE GENOMIC DNA]</scope>
    <source>
        <strain evidence="9">G3</strain>
    </source>
</reference>
<evidence type="ECO:0000256" key="6">
    <source>
        <dbReference type="ARBA" id="ARBA00022833"/>
    </source>
</evidence>
<evidence type="ECO:0000256" key="4">
    <source>
        <dbReference type="ARBA" id="ARBA00022723"/>
    </source>
</evidence>
<feature type="region of interest" description="Disordered" evidence="8">
    <location>
        <begin position="185"/>
        <end position="209"/>
    </location>
</feature>
<protein>
    <recommendedName>
        <fullName evidence="11">GP63-like</fullName>
    </recommendedName>
</protein>
<dbReference type="EMBL" id="DS113500">
    <property type="protein sequence ID" value="EAY03599.1"/>
    <property type="molecule type" value="Genomic_DNA"/>
</dbReference>
<dbReference type="KEGG" id="tva:4761443"/>
<dbReference type="AlphaFoldDB" id="A2EUS1"/>
<keyword evidence="7" id="KW-0482">Metalloprotease</keyword>
<comment type="cofactor">
    <cofactor evidence="1">
        <name>Zn(2+)</name>
        <dbReference type="ChEBI" id="CHEBI:29105"/>
    </cofactor>
</comment>
<evidence type="ECO:0000256" key="7">
    <source>
        <dbReference type="ARBA" id="ARBA00023049"/>
    </source>
</evidence>
<dbReference type="Gene3D" id="3.10.170.20">
    <property type="match status" value="1"/>
</dbReference>
<keyword evidence="5" id="KW-0378">Hydrolase</keyword>
<evidence type="ECO:0008006" key="11">
    <source>
        <dbReference type="Google" id="ProtNLM"/>
    </source>
</evidence>
<dbReference type="GO" id="GO:0016020">
    <property type="term" value="C:membrane"/>
    <property type="evidence" value="ECO:0007669"/>
    <property type="project" value="InterPro"/>
</dbReference>
<evidence type="ECO:0000256" key="5">
    <source>
        <dbReference type="ARBA" id="ARBA00022801"/>
    </source>
</evidence>
<dbReference type="GO" id="GO:0007155">
    <property type="term" value="P:cell adhesion"/>
    <property type="evidence" value="ECO:0007669"/>
    <property type="project" value="InterPro"/>
</dbReference>
<dbReference type="FunFam" id="3.10.170.20:FF:000003">
    <property type="entry name" value="GP63-like"/>
    <property type="match status" value="1"/>
</dbReference>
<evidence type="ECO:0000256" key="1">
    <source>
        <dbReference type="ARBA" id="ARBA00001947"/>
    </source>
</evidence>
<dbReference type="GO" id="GO:0046872">
    <property type="term" value="F:metal ion binding"/>
    <property type="evidence" value="ECO:0007669"/>
    <property type="project" value="UniProtKB-KW"/>
</dbReference>
<dbReference type="InParanoid" id="A2EUS1"/>
<keyword evidence="3" id="KW-0645">Protease</keyword>
<dbReference type="SMR" id="A2EUS1"/>
<reference evidence="9" key="1">
    <citation type="submission" date="2006-10" db="EMBL/GenBank/DDBJ databases">
        <authorList>
            <person name="Amadeo P."/>
            <person name="Zhao Q."/>
            <person name="Wortman J."/>
            <person name="Fraser-Liggett C."/>
            <person name="Carlton J."/>
        </authorList>
    </citation>
    <scope>NUCLEOTIDE SEQUENCE</scope>
    <source>
        <strain evidence="9">G3</strain>
    </source>
</reference>
<evidence type="ECO:0000256" key="3">
    <source>
        <dbReference type="ARBA" id="ARBA00022670"/>
    </source>
</evidence>
<name>A2EUS1_TRIV3</name>
<gene>
    <name evidence="9" type="ORF">TVAG_342010</name>
</gene>
<sequence>MKGWPLSPPQTTLPDNYFFNPNTPQNTAGYDFNTWGSPSTQTIDCNNPTTNADSLYCNNPGYYNPYGYNKSGTYESFDYQPLKYPSFICPRGKAAVQGLTYYSDDTCASYQCNEYTSFYLDVITDTTTNSTKQLTCSSKGQTFTFKRNYSENIYLMRTVTCPSPEQFCRTRELLDQHFTSDPFSGVIFPTPRPTPEQTPRPTPKPTPQPTPIFDSIPEFQPIRIVNDNRFFNGTYPDPQSCTSVGQVVTWDNNNLTCTEEDIMKPEQISAYQETIANVKAYLEQFLRVKTLPDRYIYYSDKYSLALKGKNIYARNCDLHIVWLTHPYPNPNSVSWATDCYYYDSKYYVVHQMSGILNPRKIPTIASQRNTQNDYFFNIILSVILGGITTSDHFHIKLSSDYFPNPICTLTKNGIQFRVLITPYAHHHGKNFFGQEWFVGDDKTCPSGIILHPTYMRPNTAFYPEDLSVGKYLQEENVPFLRFTEVTMAFLLDSGNYEVDWRYGKPPIFGNKDFISGEYIPNWPLGPPISTLPKYYFKRPNVTLDGGSFTFKSWGNPYSIKGNCSSSSISSNYPEYCSNQNYYNPYNYQEFGEEYMNYALVKGQSYYCPDGTATIPGLTYYTNDDCAVYSCSDDYSSFTLNVHSNHKTNEYITINCSYEEQIHTFSRTNSYGGTSTRTLVCPPPEAFCRTVKGYDKLYQKNPFQNVLFPTPTPFATPRITAKETPVLTPALTPKITPALTPFKTGSTTPRITPHKTMFNTPMITAKETPKLTPVQTAQSTPHFTPCITPNALTAKKKVYDDRSILIYLSIAIY</sequence>
<dbReference type="VEuPathDB" id="TrichDB:TVAGG3_0650010"/>
<feature type="compositionally biased region" description="Pro residues" evidence="8">
    <location>
        <begin position="190"/>
        <end position="209"/>
    </location>
</feature>
<organism evidence="9 10">
    <name type="scientific">Trichomonas vaginalis (strain ATCC PRA-98 / G3)</name>
    <dbReference type="NCBI Taxonomy" id="412133"/>
    <lineage>
        <taxon>Eukaryota</taxon>
        <taxon>Metamonada</taxon>
        <taxon>Parabasalia</taxon>
        <taxon>Trichomonadida</taxon>
        <taxon>Trichomonadidae</taxon>
        <taxon>Trichomonas</taxon>
    </lineage>
</organism>